<feature type="region of interest" description="Disordered" evidence="12">
    <location>
        <begin position="19"/>
        <end position="116"/>
    </location>
</feature>
<gene>
    <name evidence="14" type="primary">ZFP62</name>
</gene>
<evidence type="ECO:0000256" key="5">
    <source>
        <dbReference type="ARBA" id="ARBA00022771"/>
    </source>
</evidence>
<keyword evidence="7" id="KW-0805">Transcription regulation</keyword>
<keyword evidence="10" id="KW-0539">Nucleus</keyword>
<sequence>SSACAEPSQHHVCGTEKVLIDQKLSNQERISSTDQREPEPPLIEKKQENVTFMMTSPSEETDCIEPEPYGNQPTCQYSTEAENQDQDGCKNENGNEDLTKNESHQPKQQNSAYRGKSPFSCKVCEKSFSHNWLLTLHMRCHTGGKEMTLAEERELEGIMKDSHSEEPHWHAKYPWIEDPTSLPNNKKGVQATFFRTKKQLGKEPEWKVAYAAQLHEMIDRGAAIQLSSDALSNWNGPVWDGKYAALGDVRKMYDSVWLEDKEMHLHRFLWRESEEENLGEYAVTRVNIGDKPAGCIAQLAMCETAKLPAFAHLKEEQGVIQYSSYDDDILTSHNSLDQLKVITTNQKGPMLVRRAFQQVKDVPNHLVKDTWDVPLTEDLREDAIKIFEDYAQLGRIKFSRALTPLSVCNDPVAITFSDGSEQTYGAVMYLRWSSEEGPIIRLVESKAKLTPLDQKGDVIKAEVCGAVFASRLKTYFELHSRIKAERWYHFVDSQTVLGAIQRESYGFQTFFANRIGEIQGSTKIQDWWWVPGSLNIADLITRGAKPQDLDEGSEWQEGPAFLRLPVHEWPIKSAKELASTARDSITKLQKKAFVADLTRSGKQVGSTQDQSKSSQT</sequence>
<evidence type="ECO:0000256" key="7">
    <source>
        <dbReference type="ARBA" id="ARBA00023015"/>
    </source>
</evidence>
<keyword evidence="3" id="KW-0479">Metal-binding</keyword>
<protein>
    <submittedName>
        <fullName evidence="14">ZFP62 zinc finger protein</fullName>
    </submittedName>
</protein>
<reference evidence="14" key="2">
    <citation type="submission" date="2016-06" db="EMBL/GenBank/DDBJ databases">
        <title>The genome of a short-lived fish provides insights into sex chromosome evolution and the genetic control of aging.</title>
        <authorList>
            <person name="Reichwald K."/>
            <person name="Felder M."/>
            <person name="Petzold A."/>
            <person name="Koch P."/>
            <person name="Groth M."/>
            <person name="Platzer M."/>
        </authorList>
    </citation>
    <scope>NUCLEOTIDE SEQUENCE</scope>
    <source>
        <tissue evidence="14">Brain</tissue>
    </source>
</reference>
<evidence type="ECO:0000256" key="3">
    <source>
        <dbReference type="ARBA" id="ARBA00022723"/>
    </source>
</evidence>
<evidence type="ECO:0000256" key="10">
    <source>
        <dbReference type="ARBA" id="ARBA00023242"/>
    </source>
</evidence>
<dbReference type="InterPro" id="IPR013087">
    <property type="entry name" value="Znf_C2H2_type"/>
</dbReference>
<keyword evidence="4" id="KW-0677">Repeat</keyword>
<feature type="compositionally biased region" description="Polar residues" evidence="12">
    <location>
        <begin position="23"/>
        <end position="33"/>
    </location>
</feature>
<organism evidence="14">
    <name type="scientific">Nothobranchius korthausae</name>
    <dbReference type="NCBI Taxonomy" id="1143690"/>
    <lineage>
        <taxon>Eukaryota</taxon>
        <taxon>Metazoa</taxon>
        <taxon>Chordata</taxon>
        <taxon>Craniata</taxon>
        <taxon>Vertebrata</taxon>
        <taxon>Euteleostomi</taxon>
        <taxon>Actinopterygii</taxon>
        <taxon>Neopterygii</taxon>
        <taxon>Teleostei</taxon>
        <taxon>Neoteleostei</taxon>
        <taxon>Acanthomorphata</taxon>
        <taxon>Ovalentaria</taxon>
        <taxon>Atherinomorphae</taxon>
        <taxon>Cyprinodontiformes</taxon>
        <taxon>Nothobranchiidae</taxon>
        <taxon>Nothobranchius</taxon>
    </lineage>
</organism>
<name>A0A1A8F2L8_9TELE</name>
<dbReference type="InterPro" id="IPR008042">
    <property type="entry name" value="Retrotrans_Pao"/>
</dbReference>
<dbReference type="InterPro" id="IPR036236">
    <property type="entry name" value="Znf_C2H2_sf"/>
</dbReference>
<dbReference type="SUPFAM" id="SSF57667">
    <property type="entry name" value="beta-beta-alpha zinc fingers"/>
    <property type="match status" value="1"/>
</dbReference>
<dbReference type="GO" id="GO:0005634">
    <property type="term" value="C:nucleus"/>
    <property type="evidence" value="ECO:0007669"/>
    <property type="project" value="UniProtKB-SubCell"/>
</dbReference>
<evidence type="ECO:0000256" key="8">
    <source>
        <dbReference type="ARBA" id="ARBA00023125"/>
    </source>
</evidence>
<evidence type="ECO:0000256" key="9">
    <source>
        <dbReference type="ARBA" id="ARBA00023163"/>
    </source>
</evidence>
<evidence type="ECO:0000259" key="13">
    <source>
        <dbReference type="PROSITE" id="PS50157"/>
    </source>
</evidence>
<dbReference type="EMBL" id="HAEB01007058">
    <property type="protein sequence ID" value="SBQ53585.1"/>
    <property type="molecule type" value="Transcribed_RNA"/>
</dbReference>
<dbReference type="Pfam" id="PF05380">
    <property type="entry name" value="Peptidase_A17"/>
    <property type="match status" value="1"/>
</dbReference>
<keyword evidence="9" id="KW-0804">Transcription</keyword>
<dbReference type="PANTHER" id="PTHR22955:SF67">
    <property type="entry name" value="ASPARTIC PUTATIVE DOMAIN-CONTAINING PROTEIN-RELATED"/>
    <property type="match status" value="1"/>
</dbReference>
<dbReference type="GO" id="GO:0003677">
    <property type="term" value="F:DNA binding"/>
    <property type="evidence" value="ECO:0007669"/>
    <property type="project" value="UniProtKB-KW"/>
</dbReference>
<feature type="domain" description="C2H2-type" evidence="13">
    <location>
        <begin position="119"/>
        <end position="146"/>
    </location>
</feature>
<feature type="non-terminal residue" evidence="14">
    <location>
        <position position="1"/>
    </location>
</feature>
<dbReference type="SUPFAM" id="SSF56672">
    <property type="entry name" value="DNA/RNA polymerases"/>
    <property type="match status" value="1"/>
</dbReference>
<keyword evidence="6" id="KW-0862">Zinc</keyword>
<keyword evidence="5 11" id="KW-0863">Zinc-finger</keyword>
<evidence type="ECO:0000313" key="14">
    <source>
        <dbReference type="EMBL" id="SBQ53585.1"/>
    </source>
</evidence>
<dbReference type="PANTHER" id="PTHR22955">
    <property type="entry name" value="RETROTRANSPOSON"/>
    <property type="match status" value="1"/>
</dbReference>
<comment type="similarity">
    <text evidence="2">Belongs to the krueppel C2H2-type zinc-finger protein family.</text>
</comment>
<reference evidence="14" key="1">
    <citation type="submission" date="2016-05" db="EMBL/GenBank/DDBJ databases">
        <authorList>
            <person name="Lavstsen T."/>
            <person name="Jespersen J.S."/>
        </authorList>
    </citation>
    <scope>NUCLEOTIDE SEQUENCE</scope>
    <source>
        <tissue evidence="14">Brain</tissue>
    </source>
</reference>
<keyword evidence="8" id="KW-0238">DNA-binding</keyword>
<feature type="compositionally biased region" description="Basic and acidic residues" evidence="12">
    <location>
        <begin position="34"/>
        <end position="48"/>
    </location>
</feature>
<comment type="subcellular location">
    <subcellularLocation>
        <location evidence="1">Nucleus</location>
    </subcellularLocation>
</comment>
<feature type="compositionally biased region" description="Polar residues" evidence="12">
    <location>
        <begin position="71"/>
        <end position="81"/>
    </location>
</feature>
<evidence type="ECO:0000256" key="1">
    <source>
        <dbReference type="ARBA" id="ARBA00004123"/>
    </source>
</evidence>
<dbReference type="InterPro" id="IPR043502">
    <property type="entry name" value="DNA/RNA_pol_sf"/>
</dbReference>
<dbReference type="FunFam" id="3.30.160.60:FF:001156">
    <property type="entry name" value="Zinc finger protein 407"/>
    <property type="match status" value="1"/>
</dbReference>
<evidence type="ECO:0000256" key="2">
    <source>
        <dbReference type="ARBA" id="ARBA00006991"/>
    </source>
</evidence>
<evidence type="ECO:0000256" key="4">
    <source>
        <dbReference type="ARBA" id="ARBA00022737"/>
    </source>
</evidence>
<dbReference type="PROSITE" id="PS00028">
    <property type="entry name" value="ZINC_FINGER_C2H2_1"/>
    <property type="match status" value="1"/>
</dbReference>
<evidence type="ECO:0000256" key="12">
    <source>
        <dbReference type="SAM" id="MobiDB-lite"/>
    </source>
</evidence>
<feature type="compositionally biased region" description="Polar residues" evidence="12">
    <location>
        <begin position="49"/>
        <end position="58"/>
    </location>
</feature>
<evidence type="ECO:0000256" key="11">
    <source>
        <dbReference type="PROSITE-ProRule" id="PRU00042"/>
    </source>
</evidence>
<dbReference type="GO" id="GO:0008270">
    <property type="term" value="F:zinc ion binding"/>
    <property type="evidence" value="ECO:0007669"/>
    <property type="project" value="UniProtKB-KW"/>
</dbReference>
<evidence type="ECO:0000256" key="6">
    <source>
        <dbReference type="ARBA" id="ARBA00022833"/>
    </source>
</evidence>
<dbReference type="Gene3D" id="3.30.160.60">
    <property type="entry name" value="Classic Zinc Finger"/>
    <property type="match status" value="1"/>
</dbReference>
<dbReference type="PROSITE" id="PS50157">
    <property type="entry name" value="ZINC_FINGER_C2H2_2"/>
    <property type="match status" value="1"/>
</dbReference>
<proteinExistence type="inferred from homology"/>
<dbReference type="AlphaFoldDB" id="A0A1A8F2L8"/>
<accession>A0A1A8F2L8</accession>